<accession>A0A2N6N9A5</accession>
<name>A0A2N6N9A5_BEABA</name>
<feature type="compositionally biased region" description="Basic and acidic residues" evidence="1">
    <location>
        <begin position="60"/>
        <end position="70"/>
    </location>
</feature>
<dbReference type="EMBL" id="MRVG01000016">
    <property type="protein sequence ID" value="PMB63860.1"/>
    <property type="molecule type" value="Genomic_DNA"/>
</dbReference>
<sequence>MALWVRPMDAAAIGVWCSGRGNDGGWSGDAGFRLGESEESDETLSDGLDWVCWRCWRRGWGPEDDRKSSEPEPLGRGLRKCPAPRGSTTGSGEPVMGEGVADTQGGGAATGVAKKGACDNDKSLMVRKSVSR</sequence>
<evidence type="ECO:0000256" key="1">
    <source>
        <dbReference type="SAM" id="MobiDB-lite"/>
    </source>
</evidence>
<organism evidence="2 3">
    <name type="scientific">Beauveria bassiana</name>
    <name type="common">White muscardine disease fungus</name>
    <name type="synonym">Tritirachium shiotae</name>
    <dbReference type="NCBI Taxonomy" id="176275"/>
    <lineage>
        <taxon>Eukaryota</taxon>
        <taxon>Fungi</taxon>
        <taxon>Dikarya</taxon>
        <taxon>Ascomycota</taxon>
        <taxon>Pezizomycotina</taxon>
        <taxon>Sordariomycetes</taxon>
        <taxon>Hypocreomycetidae</taxon>
        <taxon>Hypocreales</taxon>
        <taxon>Cordycipitaceae</taxon>
        <taxon>Beauveria</taxon>
    </lineage>
</organism>
<gene>
    <name evidence="2" type="ORF">BM221_010331</name>
</gene>
<proteinExistence type="predicted"/>
<dbReference type="AlphaFoldDB" id="A0A2N6N9A5"/>
<comment type="caution">
    <text evidence="2">The sequence shown here is derived from an EMBL/GenBank/DDBJ whole genome shotgun (WGS) entry which is preliminary data.</text>
</comment>
<evidence type="ECO:0000313" key="3">
    <source>
        <dbReference type="Proteomes" id="UP000235728"/>
    </source>
</evidence>
<evidence type="ECO:0000313" key="2">
    <source>
        <dbReference type="EMBL" id="PMB63860.1"/>
    </source>
</evidence>
<dbReference type="Proteomes" id="UP000235728">
    <property type="component" value="Unassembled WGS sequence"/>
</dbReference>
<reference evidence="2 3" key="1">
    <citation type="journal article" date="2016" name="Appl. Microbiol. Biotechnol.">
        <title>Characterization of T-DNA insertion mutants with decreased virulence in the entomopathogenic fungus Beauveria bassiana JEF-007.</title>
        <authorList>
            <person name="Kim S."/>
            <person name="Lee S.J."/>
            <person name="Nai Y.S."/>
            <person name="Yu J.S."/>
            <person name="Lee M.R."/>
            <person name="Yang Y.T."/>
            <person name="Kim J.S."/>
        </authorList>
    </citation>
    <scope>NUCLEOTIDE SEQUENCE [LARGE SCALE GENOMIC DNA]</scope>
    <source>
        <strain evidence="2 3">JEF-007</strain>
    </source>
</reference>
<protein>
    <submittedName>
        <fullName evidence="2">Uncharacterized protein</fullName>
    </submittedName>
</protein>
<feature type="region of interest" description="Disordered" evidence="1">
    <location>
        <begin position="59"/>
        <end position="120"/>
    </location>
</feature>